<evidence type="ECO:0000313" key="3">
    <source>
        <dbReference type="Proteomes" id="UP000612055"/>
    </source>
</evidence>
<name>A0A836BR07_9CHLO</name>
<accession>A0A836BR07</accession>
<dbReference type="InterPro" id="IPR008979">
    <property type="entry name" value="Galactose-bd-like_sf"/>
</dbReference>
<dbReference type="OrthoDB" id="547398at2759"/>
<dbReference type="Gene3D" id="2.60.120.260">
    <property type="entry name" value="Galactose-binding domain-like"/>
    <property type="match status" value="1"/>
</dbReference>
<dbReference type="GO" id="GO:0000724">
    <property type="term" value="P:double-strand break repair via homologous recombination"/>
    <property type="evidence" value="ECO:0007669"/>
    <property type="project" value="TreeGrafter"/>
</dbReference>
<evidence type="ECO:0000313" key="2">
    <source>
        <dbReference type="EMBL" id="KAG2484153.1"/>
    </source>
</evidence>
<dbReference type="SUPFAM" id="SSF51126">
    <property type="entry name" value="Pectin lyase-like"/>
    <property type="match status" value="2"/>
</dbReference>
<feature type="region of interest" description="Disordered" evidence="1">
    <location>
        <begin position="252"/>
        <end position="278"/>
    </location>
</feature>
<reference evidence="2" key="1">
    <citation type="journal article" date="2020" name="bioRxiv">
        <title>Comparative genomics of Chlamydomonas.</title>
        <authorList>
            <person name="Craig R.J."/>
            <person name="Hasan A.R."/>
            <person name="Ness R.W."/>
            <person name="Keightley P.D."/>
        </authorList>
    </citation>
    <scope>NUCLEOTIDE SEQUENCE</scope>
    <source>
        <strain evidence="2">CCAP 11/70</strain>
    </source>
</reference>
<dbReference type="PANTHER" id="PTHR19862">
    <property type="entry name" value="WD REPEAT-CONTAINING PROTEIN 48"/>
    <property type="match status" value="1"/>
</dbReference>
<dbReference type="EMBL" id="JAEHOE010000156">
    <property type="protein sequence ID" value="KAG2484153.1"/>
    <property type="molecule type" value="Genomic_DNA"/>
</dbReference>
<organism evidence="2 3">
    <name type="scientific">Edaphochlamys debaryana</name>
    <dbReference type="NCBI Taxonomy" id="47281"/>
    <lineage>
        <taxon>Eukaryota</taxon>
        <taxon>Viridiplantae</taxon>
        <taxon>Chlorophyta</taxon>
        <taxon>core chlorophytes</taxon>
        <taxon>Chlorophyceae</taxon>
        <taxon>CS clade</taxon>
        <taxon>Chlamydomonadales</taxon>
        <taxon>Chlamydomonadales incertae sedis</taxon>
        <taxon>Edaphochlamys</taxon>
    </lineage>
</organism>
<proteinExistence type="predicted"/>
<protein>
    <submittedName>
        <fullName evidence="2">Uncharacterized protein</fullName>
    </submittedName>
</protein>
<dbReference type="PANTHER" id="PTHR19862:SF14">
    <property type="entry name" value="WD REPEAT-CONTAINING PROTEIN 48"/>
    <property type="match status" value="1"/>
</dbReference>
<comment type="caution">
    <text evidence="2">The sequence shown here is derived from an EMBL/GenBank/DDBJ whole genome shotgun (WGS) entry which is preliminary data.</text>
</comment>
<gene>
    <name evidence="2" type="ORF">HYH03_017034</name>
</gene>
<dbReference type="InterPro" id="IPR051246">
    <property type="entry name" value="WDR48"/>
</dbReference>
<evidence type="ECO:0000256" key="1">
    <source>
        <dbReference type="SAM" id="MobiDB-lite"/>
    </source>
</evidence>
<dbReference type="GO" id="GO:0043130">
    <property type="term" value="F:ubiquitin binding"/>
    <property type="evidence" value="ECO:0007669"/>
    <property type="project" value="TreeGrafter"/>
</dbReference>
<keyword evidence="3" id="KW-1185">Reference proteome</keyword>
<dbReference type="SUPFAM" id="SSF49785">
    <property type="entry name" value="Galactose-binding domain-like"/>
    <property type="match status" value="1"/>
</dbReference>
<dbReference type="AlphaFoldDB" id="A0A836BR07"/>
<sequence length="1279" mass="127376">MNGLYIFSDDPSLTPIAWVVNTDYYGPFLAPGKYQPDGSLSALNGSTAALAGNWSLRAVDAQQNDLTGLVRTFEVVASGGRVNVALRKRAYASSLVATKASSSEFGPARVTDGDTTSTQTLFQSSCADPGDVTPWLSVDLGSSLAVDLVLIYNTASAGRGYTLMNAELRVGGTRIAQPEDTPLIEANPLVWRQEGRGADGHILRAPLQPAARGQWVTLQNFQTPAVVNADGCSWSLSIAELEVYTSRSSASIAAGAPAPPPPGLAAAPSPATLPPLLPPQPWTHRCRIVLTPTASSVDCAAAGDGQPSAEPPLQISVGTALRQRLGAEQQYPLRSETSDDDSGLTLSGSSHLLIENSLIEGLPLSTVNALLHIANTSFLTLGNVTIRDLEGQPAGLDSVRGRPISPPSLVFGAVRVFGCSGVTITASLCSNVSNAHGWACVWIQAAPNTSDTLQQPAPPPWVRVSNSTIANNAVVWGGPDVQLQSSWANMLTAFDDAAGDDRSSSYGLGALVVEAPDGAAVAISFERATLSNNTGGSGGALAVLSGLPYVTWTAVTAVSNAAAIAGGACFFRQGTAAWTLQDGSSLSGNKAPFGGAACSLAGPLANVLVTGGSRLVGNNATYDGGALYAYAGGVVNMTLDSRTMLSDNSAAGFGGAVCSYRGGVRSLVVKEGSAVVRNTAGLYGGALYSQSGGISGALLDGGSSVSDNSAQRGGALYSASGHIRGLSLANASEMARSRAAEHGGAACAWFGSIQQASVSGGSSLSANAAGADGGALHAQFGGITGLTVSAGGRVSLNTARGSGGAIFAGLGGIREVSFSGSTASSNKADWNGGVFHASGAAGLTNLSFTAGSTLTNNSAAYGGVMCADRGSISNLLISGSEFSQNSAVQDGGAVYVSSGSLVNIALTASRVVRNAARNGGAFAVQSGGVRGLTLLGSEVSDNSAQASGGAVYLSSSEAVDLTAGSSSKLARNAALNGGGGLLASDSTDLQLVLSGGSSITSNAAATFGGALWITADRGMVSLTLLNGSSLTNNTAKTYGGAASVTASSVSITARANGSISGNAATFGGGFLHSSRGNAQLVVSGGSRVAANKAPKGEGGAVLAEQGSVHVQLEGQGTAIAGNTAALDGGALAAPLGLVNITAVGGSVVSRNEASGSGGAISSQEISLRLYGNSTLSQNRAGRNGGALSAASIQLLLIEGNSSVTANTALLSGGAVYATQAVQQLSISSGSLSGNSALLEDGGAIWSPLVAAMQLGADSTFADNMAGRCGDCNQIDGPAR</sequence>
<dbReference type="InterPro" id="IPR011050">
    <property type="entry name" value="Pectin_lyase_fold/virulence"/>
</dbReference>
<dbReference type="Proteomes" id="UP000612055">
    <property type="component" value="Unassembled WGS sequence"/>
</dbReference>